<protein>
    <submittedName>
        <fullName evidence="1">Uncharacterized protein</fullName>
    </submittedName>
</protein>
<reference evidence="1" key="1">
    <citation type="submission" date="2015-07" db="EMBL/GenBank/DDBJ databases">
        <title>MeaNS - Measles Nucleotide Surveillance Program.</title>
        <authorList>
            <person name="Tran T."/>
            <person name="Druce J."/>
        </authorList>
    </citation>
    <scope>NUCLEOTIDE SEQUENCE</scope>
    <source>
        <strain evidence="1">UCB-OBI-ISO-001</strain>
        <tissue evidence="1">Gonad</tissue>
    </source>
</reference>
<gene>
    <name evidence="1" type="ORF">OCBIM_22007243mg</name>
</gene>
<evidence type="ECO:0000313" key="1">
    <source>
        <dbReference type="EMBL" id="KOF68472.1"/>
    </source>
</evidence>
<dbReference type="EMBL" id="KQ426259">
    <property type="protein sequence ID" value="KOF68472.1"/>
    <property type="molecule type" value="Genomic_DNA"/>
</dbReference>
<name>A0A0L8FUT9_OCTBM</name>
<accession>A0A0L8FUT9</accession>
<organism evidence="1">
    <name type="scientific">Octopus bimaculoides</name>
    <name type="common">California two-spotted octopus</name>
    <dbReference type="NCBI Taxonomy" id="37653"/>
    <lineage>
        <taxon>Eukaryota</taxon>
        <taxon>Metazoa</taxon>
        <taxon>Spiralia</taxon>
        <taxon>Lophotrochozoa</taxon>
        <taxon>Mollusca</taxon>
        <taxon>Cephalopoda</taxon>
        <taxon>Coleoidea</taxon>
        <taxon>Octopodiformes</taxon>
        <taxon>Octopoda</taxon>
        <taxon>Incirrata</taxon>
        <taxon>Octopodidae</taxon>
        <taxon>Octopus</taxon>
    </lineage>
</organism>
<sequence length="54" mass="6378">MKSNTTGVEIMVEFILFINKFCAKKNNKITYFTRSGEQLISKDLFDLILLFHYL</sequence>
<proteinExistence type="predicted"/>
<dbReference type="AlphaFoldDB" id="A0A0L8FUT9"/>